<name>A0A6A6X626_9PLEO</name>
<feature type="compositionally biased region" description="Basic residues" evidence="1">
    <location>
        <begin position="533"/>
        <end position="543"/>
    </location>
</feature>
<dbReference type="OrthoDB" id="5365701at2759"/>
<dbReference type="EMBL" id="MU001993">
    <property type="protein sequence ID" value="KAF2791960.1"/>
    <property type="molecule type" value="Genomic_DNA"/>
</dbReference>
<dbReference type="Pfam" id="PF17111">
    <property type="entry name" value="PigL_N"/>
    <property type="match status" value="1"/>
</dbReference>
<proteinExistence type="predicted"/>
<evidence type="ECO:0000313" key="4">
    <source>
        <dbReference type="Proteomes" id="UP000799757"/>
    </source>
</evidence>
<gene>
    <name evidence="3" type="ORF">K505DRAFT_418777</name>
</gene>
<evidence type="ECO:0000313" key="3">
    <source>
        <dbReference type="EMBL" id="KAF2791960.1"/>
    </source>
</evidence>
<feature type="region of interest" description="Disordered" evidence="1">
    <location>
        <begin position="523"/>
        <end position="543"/>
    </location>
</feature>
<dbReference type="InterPro" id="IPR031348">
    <property type="entry name" value="PigL_N"/>
</dbReference>
<reference evidence="3" key="1">
    <citation type="journal article" date="2020" name="Stud. Mycol.">
        <title>101 Dothideomycetes genomes: a test case for predicting lifestyles and emergence of pathogens.</title>
        <authorList>
            <person name="Haridas S."/>
            <person name="Albert R."/>
            <person name="Binder M."/>
            <person name="Bloem J."/>
            <person name="Labutti K."/>
            <person name="Salamov A."/>
            <person name="Andreopoulos B."/>
            <person name="Baker S."/>
            <person name="Barry K."/>
            <person name="Bills G."/>
            <person name="Bluhm B."/>
            <person name="Cannon C."/>
            <person name="Castanera R."/>
            <person name="Culley D."/>
            <person name="Daum C."/>
            <person name="Ezra D."/>
            <person name="Gonzalez J."/>
            <person name="Henrissat B."/>
            <person name="Kuo A."/>
            <person name="Liang C."/>
            <person name="Lipzen A."/>
            <person name="Lutzoni F."/>
            <person name="Magnuson J."/>
            <person name="Mondo S."/>
            <person name="Nolan M."/>
            <person name="Ohm R."/>
            <person name="Pangilinan J."/>
            <person name="Park H.-J."/>
            <person name="Ramirez L."/>
            <person name="Alfaro M."/>
            <person name="Sun H."/>
            <person name="Tritt A."/>
            <person name="Yoshinaga Y."/>
            <person name="Zwiers L.-H."/>
            <person name="Turgeon B."/>
            <person name="Goodwin S."/>
            <person name="Spatafora J."/>
            <person name="Crous P."/>
            <person name="Grigoriev I."/>
        </authorList>
    </citation>
    <scope>NUCLEOTIDE SEQUENCE</scope>
    <source>
        <strain evidence="3">CBS 109.77</strain>
    </source>
</reference>
<dbReference type="Proteomes" id="UP000799757">
    <property type="component" value="Unassembled WGS sequence"/>
</dbReference>
<dbReference type="AlphaFoldDB" id="A0A6A6X626"/>
<feature type="compositionally biased region" description="Polar residues" evidence="1">
    <location>
        <begin position="255"/>
        <end position="269"/>
    </location>
</feature>
<feature type="domain" description="Azaphilone pigments biosynthesis cluster protein L N-terminal" evidence="2">
    <location>
        <begin position="1"/>
        <end position="149"/>
    </location>
</feature>
<sequence>MDPLTITTSVLKITTSCVTVAKTLNDIRNSWKRAPVTVSSLYSQLRLTAASLSKVQSLLLGDVDVLNEKPDIVETFDTTLTACMVITTLLEVLMHKITKEILDGTRLTWKMHFKTVWNESEITELLQQLHSQQTGINVLISLLQMHEALLHKIAASTQALRRSHSIEAPNSIFDSDEAGRETSILEQLADRDERNLDFAFDSMILDSQVYKKTVAGILRPSADDEADETHTITDTAPSSEIVQYTLREVSNLESTDIVTRNHSGNTPANEISLPHAMSWPDSQSEIPTEITDFIDIGHIEAYAFCEYTTQDPNEISLEHRDLIRDVEIVDYYRYRGVVHNRDGVENGPEGLGLFLRENVDLVFWPRQTVWVTLKADHGPFKKNSRVKLKSFAYFRDWAVESGTFECYCPLYLLEVDDFTCQKIDLVLEHFKIPEAPWRDLESVEKLVWEYYRRYRVTDVLIRLCIGWKSNWKSRRDEGFEMGLSIVSKPEQQSRKTSYRYLFSLRHPTYAQVDCYTTQHSQRRIRQPESYPKHQPRHLHHQNG</sequence>
<protein>
    <recommendedName>
        <fullName evidence="2">Azaphilone pigments biosynthesis cluster protein L N-terminal domain-containing protein</fullName>
    </recommendedName>
</protein>
<evidence type="ECO:0000259" key="2">
    <source>
        <dbReference type="Pfam" id="PF17111"/>
    </source>
</evidence>
<evidence type="ECO:0000256" key="1">
    <source>
        <dbReference type="SAM" id="MobiDB-lite"/>
    </source>
</evidence>
<keyword evidence="4" id="KW-1185">Reference proteome</keyword>
<accession>A0A6A6X626</accession>
<feature type="region of interest" description="Disordered" evidence="1">
    <location>
        <begin position="255"/>
        <end position="281"/>
    </location>
</feature>
<organism evidence="3 4">
    <name type="scientific">Melanomma pulvis-pyrius CBS 109.77</name>
    <dbReference type="NCBI Taxonomy" id="1314802"/>
    <lineage>
        <taxon>Eukaryota</taxon>
        <taxon>Fungi</taxon>
        <taxon>Dikarya</taxon>
        <taxon>Ascomycota</taxon>
        <taxon>Pezizomycotina</taxon>
        <taxon>Dothideomycetes</taxon>
        <taxon>Pleosporomycetidae</taxon>
        <taxon>Pleosporales</taxon>
        <taxon>Melanommataceae</taxon>
        <taxon>Melanomma</taxon>
    </lineage>
</organism>